<sequence>MGCPPKKGPEKGSVVMSAGSSANPSGKETILATLRRGLRRGVLPPDQAAMLDSRLATHPRHTIPERARKPAAERRTDFIARVQKEFGTTEEVASSSDIPSAIARYLASRGLPGAVTVAPHPALHSLDWSASGIETEWGRVHGTESVSVQYAFAGISETGTLMMPSAPERPVTLNVLTETAIAVLPVERIVGAYEDAWDLLRTEIGAMPRSVMLITGPSRSGDIEQQLELGAHGPRNTHIILFSQHTPPAPHG</sequence>
<reference evidence="4" key="1">
    <citation type="submission" date="2016-11" db="EMBL/GenBank/DDBJ databases">
        <title>Comparative genomic and phenotypic analysis of Granulibacter bethesdensis clinical isolates from patients with chronic granulomatous disease.</title>
        <authorList>
            <person name="Zarember K.A."/>
            <person name="Porcella S.F."/>
            <person name="Chu J."/>
            <person name="Ding L."/>
            <person name="Dahlstrom E."/>
            <person name="Barbian K."/>
            <person name="Martens C."/>
            <person name="Sykora L."/>
            <person name="Kramer S."/>
            <person name="Pettinato A.M."/>
            <person name="Hong H."/>
            <person name="Wald G."/>
            <person name="Berg L.J."/>
            <person name="Rogge L.S."/>
            <person name="Greenberg D.E."/>
            <person name="Falcone E.L."/>
            <person name="Neves J.F."/>
            <person name="Simoes M.J."/>
            <person name="Casal M."/>
            <person name="Rodriguez-Lopez F.C."/>
            <person name="Zelazny A."/>
            <person name="Gallin J.I."/>
            <person name="Holland S.M."/>
        </authorList>
    </citation>
    <scope>NUCLEOTIDE SEQUENCE [LARGE SCALE GENOMIC DNA]</scope>
    <source>
        <strain evidence="4">NIH9.1</strain>
    </source>
</reference>
<dbReference type="Gene3D" id="3.40.50.10420">
    <property type="entry name" value="NagB/RpiA/CoA transferase-like"/>
    <property type="match status" value="1"/>
</dbReference>
<organism evidence="3 4">
    <name type="scientific">Granulibacter bethesdensis</name>
    <dbReference type="NCBI Taxonomy" id="364410"/>
    <lineage>
        <taxon>Bacteria</taxon>
        <taxon>Pseudomonadati</taxon>
        <taxon>Pseudomonadota</taxon>
        <taxon>Alphaproteobacteria</taxon>
        <taxon>Acetobacterales</taxon>
        <taxon>Acetobacteraceae</taxon>
        <taxon>Granulibacter</taxon>
    </lineage>
</organism>
<dbReference type="PANTHER" id="PTHR43682">
    <property type="entry name" value="LACTATE UTILIZATION PROTEIN C"/>
    <property type="match status" value="1"/>
</dbReference>
<dbReference type="InterPro" id="IPR024185">
    <property type="entry name" value="FTHF_cligase-like_sf"/>
</dbReference>
<evidence type="ECO:0000313" key="3">
    <source>
        <dbReference type="EMBL" id="APH55657.1"/>
    </source>
</evidence>
<dbReference type="Proteomes" id="UP000182373">
    <property type="component" value="Chromosome"/>
</dbReference>
<evidence type="ECO:0000256" key="1">
    <source>
        <dbReference type="SAM" id="MobiDB-lite"/>
    </source>
</evidence>
<feature type="domain" description="LUD" evidence="2">
    <location>
        <begin position="151"/>
        <end position="241"/>
    </location>
</feature>
<dbReference type="InterPro" id="IPR003741">
    <property type="entry name" value="LUD_dom"/>
</dbReference>
<accession>A0AAC9KEI8</accession>
<dbReference type="EMBL" id="CP018191">
    <property type="protein sequence ID" value="APH55657.1"/>
    <property type="molecule type" value="Genomic_DNA"/>
</dbReference>
<dbReference type="PANTHER" id="PTHR43682:SF1">
    <property type="entry name" value="LACTATE UTILIZATION PROTEIN C"/>
    <property type="match status" value="1"/>
</dbReference>
<feature type="region of interest" description="Disordered" evidence="1">
    <location>
        <begin position="1"/>
        <end position="29"/>
    </location>
</feature>
<dbReference type="InterPro" id="IPR037171">
    <property type="entry name" value="NagB/RpiA_transferase-like"/>
</dbReference>
<dbReference type="SUPFAM" id="SSF100950">
    <property type="entry name" value="NagB/RpiA/CoA transferase-like"/>
    <property type="match status" value="1"/>
</dbReference>
<proteinExistence type="predicted"/>
<evidence type="ECO:0000259" key="2">
    <source>
        <dbReference type="Pfam" id="PF02589"/>
    </source>
</evidence>
<name>A0AAC9KEI8_9PROT</name>
<dbReference type="Pfam" id="PF02589">
    <property type="entry name" value="LUD_dom"/>
    <property type="match status" value="1"/>
</dbReference>
<gene>
    <name evidence="3" type="ORF">GbCGDNIH9_2330</name>
</gene>
<dbReference type="AlphaFoldDB" id="A0AAC9KEI8"/>
<evidence type="ECO:0000313" key="4">
    <source>
        <dbReference type="Proteomes" id="UP000182373"/>
    </source>
</evidence>
<protein>
    <recommendedName>
        <fullName evidence="2">LUD domain-containing protein</fullName>
    </recommendedName>
</protein>